<feature type="region of interest" description="Disordered" evidence="1">
    <location>
        <begin position="164"/>
        <end position="207"/>
    </location>
</feature>
<name>A0A9W8CGL0_9POAL</name>
<dbReference type="InterPro" id="IPR024752">
    <property type="entry name" value="Myb/SANT-like_dom"/>
</dbReference>
<evidence type="ECO:0000259" key="2">
    <source>
        <dbReference type="Pfam" id="PF12776"/>
    </source>
</evidence>
<proteinExistence type="predicted"/>
<feature type="domain" description="Myb/SANT-like" evidence="2">
    <location>
        <begin position="223"/>
        <end position="315"/>
    </location>
</feature>
<dbReference type="PANTHER" id="PTHR47069:SF11">
    <property type="entry name" value="OS04G0275550 PROTEIN"/>
    <property type="match status" value="1"/>
</dbReference>
<gene>
    <name evidence="3" type="ORF">BS78_K057900</name>
</gene>
<organism evidence="3 4">
    <name type="scientific">Paspalum vaginatum</name>
    <name type="common">seashore paspalum</name>
    <dbReference type="NCBI Taxonomy" id="158149"/>
    <lineage>
        <taxon>Eukaryota</taxon>
        <taxon>Viridiplantae</taxon>
        <taxon>Streptophyta</taxon>
        <taxon>Embryophyta</taxon>
        <taxon>Tracheophyta</taxon>
        <taxon>Spermatophyta</taxon>
        <taxon>Magnoliopsida</taxon>
        <taxon>Liliopsida</taxon>
        <taxon>Poales</taxon>
        <taxon>Poaceae</taxon>
        <taxon>PACMAD clade</taxon>
        <taxon>Panicoideae</taxon>
        <taxon>Andropogonodae</taxon>
        <taxon>Paspaleae</taxon>
        <taxon>Paspalinae</taxon>
        <taxon>Paspalum</taxon>
    </lineage>
</organism>
<evidence type="ECO:0000313" key="4">
    <source>
        <dbReference type="Proteomes" id="UP001164776"/>
    </source>
</evidence>
<evidence type="ECO:0000256" key="1">
    <source>
        <dbReference type="SAM" id="MobiDB-lite"/>
    </source>
</evidence>
<dbReference type="PANTHER" id="PTHR47069">
    <property type="match status" value="1"/>
</dbReference>
<accession>A0A9W8CGL0</accession>
<dbReference type="Pfam" id="PF12776">
    <property type="entry name" value="Myb_DNA-bind_3"/>
    <property type="match status" value="1"/>
</dbReference>
<evidence type="ECO:0000313" key="3">
    <source>
        <dbReference type="EMBL" id="KAJ1257410.1"/>
    </source>
</evidence>
<dbReference type="AlphaFoldDB" id="A0A9W8CGL0"/>
<keyword evidence="4" id="KW-1185">Reference proteome</keyword>
<comment type="caution">
    <text evidence="3">The sequence shown here is derived from an EMBL/GenBank/DDBJ whole genome shotgun (WGS) entry which is preliminary data.</text>
</comment>
<feature type="region of interest" description="Disordered" evidence="1">
    <location>
        <begin position="1"/>
        <end position="24"/>
    </location>
</feature>
<dbReference type="EMBL" id="MU629417">
    <property type="protein sequence ID" value="KAJ1257410.1"/>
    <property type="molecule type" value="Genomic_DNA"/>
</dbReference>
<protein>
    <recommendedName>
        <fullName evidence="2">Myb/SANT-like domain-containing protein</fullName>
    </recommendedName>
</protein>
<dbReference type="OrthoDB" id="696614at2759"/>
<sequence>MATSAAGSHRRGRRGVSPPPPFAGVGASSLAAYAPVRIHSPPPRCQHRKGASLCRLKTHRYGEDTDKVGLLSQVAMDDLDLNSQAPDMDYGMSFTQLLRSSSPTAIGDAEADVLRGRVGPLPSKGTSGLISGGHGRSVHRVGGVGHAASPSRTKSIGTPAATTMARPYCPPRPSGGSVQGGGGRRLVLGGPRDQASEDNEDGDHVDGSLDYLTEEGNYDKANWKKSRNNVVFCELCVEEIRAGNAPLGFITSRGYKNIADKFYERVGLRHSKLQFKNRWDALKGLYAFWLWAKKQTAVGRTPNGGIVASEEWWKNAHKETC</sequence>
<reference evidence="3 4" key="1">
    <citation type="submission" date="2022-10" db="EMBL/GenBank/DDBJ databases">
        <title>WGS assembly of Paspalum vaginatum 540-79.</title>
        <authorList>
            <person name="Sun G."/>
            <person name="Wase N."/>
            <person name="Shu S."/>
            <person name="Jenkins J."/>
            <person name="Zhou B."/>
            <person name="Torres-Rodriguez J."/>
            <person name="Chen C."/>
            <person name="Sandor L."/>
            <person name="Plott C."/>
            <person name="Yoshinga Y."/>
            <person name="Daum C."/>
            <person name="Qi P."/>
            <person name="Barry K."/>
            <person name="Lipzen A."/>
            <person name="Berry L."/>
            <person name="Pedersen C."/>
            <person name="Gottilla T."/>
            <person name="Foltz A."/>
            <person name="Yu H."/>
            <person name="O'Malley R."/>
            <person name="Zhang C."/>
            <person name="Devos K."/>
            <person name="Sigmon B."/>
            <person name="Yu B."/>
            <person name="Obata T."/>
            <person name="Schmutz J."/>
            <person name="Schnable J."/>
        </authorList>
    </citation>
    <scope>NUCLEOTIDE SEQUENCE [LARGE SCALE GENOMIC DNA]</scope>
    <source>
        <strain evidence="4">cv. 540-79</strain>
    </source>
</reference>
<dbReference type="Proteomes" id="UP001164776">
    <property type="component" value="Unassembled WGS sequence"/>
</dbReference>